<evidence type="ECO:0000313" key="2">
    <source>
        <dbReference type="Proteomes" id="UP000054166"/>
    </source>
</evidence>
<dbReference type="InParanoid" id="A0A0C3F6Y0"/>
<dbReference type="AlphaFoldDB" id="A0A0C3F6Y0"/>
<evidence type="ECO:0000313" key="1">
    <source>
        <dbReference type="EMBL" id="KIM80440.1"/>
    </source>
</evidence>
<name>A0A0C3F6Y0_PILCF</name>
<proteinExistence type="predicted"/>
<protein>
    <submittedName>
        <fullName evidence="1">Uncharacterized protein</fullName>
    </submittedName>
</protein>
<dbReference type="OrthoDB" id="2749610at2759"/>
<reference evidence="2" key="2">
    <citation type="submission" date="2015-01" db="EMBL/GenBank/DDBJ databases">
        <title>Evolutionary Origins and Diversification of the Mycorrhizal Mutualists.</title>
        <authorList>
            <consortium name="DOE Joint Genome Institute"/>
            <consortium name="Mycorrhizal Genomics Consortium"/>
            <person name="Kohler A."/>
            <person name="Kuo A."/>
            <person name="Nagy L.G."/>
            <person name="Floudas D."/>
            <person name="Copeland A."/>
            <person name="Barry K.W."/>
            <person name="Cichocki N."/>
            <person name="Veneault-Fourrey C."/>
            <person name="LaButti K."/>
            <person name="Lindquist E.A."/>
            <person name="Lipzen A."/>
            <person name="Lundell T."/>
            <person name="Morin E."/>
            <person name="Murat C."/>
            <person name="Riley R."/>
            <person name="Ohm R."/>
            <person name="Sun H."/>
            <person name="Tunlid A."/>
            <person name="Henrissat B."/>
            <person name="Grigoriev I.V."/>
            <person name="Hibbett D.S."/>
            <person name="Martin F."/>
        </authorList>
    </citation>
    <scope>NUCLEOTIDE SEQUENCE [LARGE SCALE GENOMIC DNA]</scope>
    <source>
        <strain evidence="2">F 1598</strain>
    </source>
</reference>
<dbReference type="EMBL" id="KN833004">
    <property type="protein sequence ID" value="KIM80440.1"/>
    <property type="molecule type" value="Genomic_DNA"/>
</dbReference>
<organism evidence="1 2">
    <name type="scientific">Piloderma croceum (strain F 1598)</name>
    <dbReference type="NCBI Taxonomy" id="765440"/>
    <lineage>
        <taxon>Eukaryota</taxon>
        <taxon>Fungi</taxon>
        <taxon>Dikarya</taxon>
        <taxon>Basidiomycota</taxon>
        <taxon>Agaricomycotina</taxon>
        <taxon>Agaricomycetes</taxon>
        <taxon>Agaricomycetidae</taxon>
        <taxon>Atheliales</taxon>
        <taxon>Atheliaceae</taxon>
        <taxon>Piloderma</taxon>
    </lineage>
</organism>
<reference evidence="1 2" key="1">
    <citation type="submission" date="2014-04" db="EMBL/GenBank/DDBJ databases">
        <authorList>
            <consortium name="DOE Joint Genome Institute"/>
            <person name="Kuo A."/>
            <person name="Tarkka M."/>
            <person name="Buscot F."/>
            <person name="Kohler A."/>
            <person name="Nagy L.G."/>
            <person name="Floudas D."/>
            <person name="Copeland A."/>
            <person name="Barry K.W."/>
            <person name="Cichocki N."/>
            <person name="Veneault-Fourrey C."/>
            <person name="LaButti K."/>
            <person name="Lindquist E.A."/>
            <person name="Lipzen A."/>
            <person name="Lundell T."/>
            <person name="Morin E."/>
            <person name="Murat C."/>
            <person name="Sun H."/>
            <person name="Tunlid A."/>
            <person name="Henrissat B."/>
            <person name="Grigoriev I.V."/>
            <person name="Hibbett D.S."/>
            <person name="Martin F."/>
            <person name="Nordberg H.P."/>
            <person name="Cantor M.N."/>
            <person name="Hua S.X."/>
        </authorList>
    </citation>
    <scope>NUCLEOTIDE SEQUENCE [LARGE SCALE GENOMIC DNA]</scope>
    <source>
        <strain evidence="1 2">F 1598</strain>
    </source>
</reference>
<accession>A0A0C3F6Y0</accession>
<gene>
    <name evidence="1" type="ORF">PILCRDRAFT_9622</name>
</gene>
<keyword evidence="2" id="KW-1185">Reference proteome</keyword>
<sequence>MQIVPGQIKSWFYYQKSTKTTKNVPFALWITALRKPPGPAPKRLTPYHFYMRHPDHEQKVSDVFDATWPATGKDHSYTLAFRCDIAKELLAAETDEVRDQLEREGIEHHRKALEEHSVALQAKPSDKPEHQQQACDLLATVVQPLLDGIRAYTGYQVWMMAGAPPEAPGGNFVTVVLHSGKTAEAVPRSFAEWDREGFMKNVVKQFTCYLVETIPKTDGVQADLTNLEAVCITTNSTGDTATTVLRPFLAPVPPAEPPAEQLQKAPI</sequence>
<dbReference type="HOGENOM" id="CLU_1042480_0_0_1"/>
<dbReference type="Proteomes" id="UP000054166">
    <property type="component" value="Unassembled WGS sequence"/>
</dbReference>